<reference evidence="1" key="1">
    <citation type="submission" date="2008-06" db="EMBL/GenBank/DDBJ databases">
        <title>Complete sequence of chromosome of Prosthecochloris aestuarii DSM 271.</title>
        <authorList>
            <consortium name="US DOE Joint Genome Institute"/>
            <person name="Lucas S."/>
            <person name="Copeland A."/>
            <person name="Lapidus A."/>
            <person name="Glavina del Rio T."/>
            <person name="Dalin E."/>
            <person name="Tice H."/>
            <person name="Bruce D."/>
            <person name="Goodwin L."/>
            <person name="Pitluck S."/>
            <person name="Schmutz J."/>
            <person name="Larimer F."/>
            <person name="Land M."/>
            <person name="Hauser L."/>
            <person name="Kyrpides N."/>
            <person name="Anderson I."/>
            <person name="Liu Z."/>
            <person name="Li T."/>
            <person name="Zhao F."/>
            <person name="Overmann J."/>
            <person name="Bryant D.A."/>
            <person name="Richardson P."/>
        </authorList>
    </citation>
    <scope>NUCLEOTIDE SEQUENCE [LARGE SCALE GENOMIC DNA]</scope>
    <source>
        <strain evidence="1">DSM 271</strain>
    </source>
</reference>
<evidence type="ECO:0000313" key="1">
    <source>
        <dbReference type="EMBL" id="ACF47287.1"/>
    </source>
</evidence>
<dbReference type="AlphaFoldDB" id="B4S6T2"/>
<dbReference type="HOGENOM" id="CLU_2719035_0_0_10"/>
<sequence>MYQLKIRNAEQSDDFRVLDLTEEQWLHWKDVLVSTGVCRPEHFESDNKRLVISYYPGTFPEEIDDQEIMDLL</sequence>
<dbReference type="Proteomes" id="UP000002725">
    <property type="component" value="Chromosome"/>
</dbReference>
<gene>
    <name evidence="1" type="ordered locus">Paes_2286</name>
</gene>
<accession>B4S6T2</accession>
<dbReference type="KEGG" id="paa:Paes_2286"/>
<dbReference type="EMBL" id="CP001108">
    <property type="protein sequence ID" value="ACF47287.1"/>
    <property type="molecule type" value="Genomic_DNA"/>
</dbReference>
<dbReference type="STRING" id="290512.Paes_2286"/>
<name>B4S6T2_PROA2</name>
<keyword evidence="2" id="KW-1185">Reference proteome</keyword>
<proteinExistence type="predicted"/>
<dbReference type="RefSeq" id="WP_012506817.1">
    <property type="nucleotide sequence ID" value="NC_011059.1"/>
</dbReference>
<organism evidence="1 2">
    <name type="scientific">Prosthecochloris aestuarii (strain DSM 271 / SK 413)</name>
    <dbReference type="NCBI Taxonomy" id="290512"/>
    <lineage>
        <taxon>Bacteria</taxon>
        <taxon>Pseudomonadati</taxon>
        <taxon>Chlorobiota</taxon>
        <taxon>Chlorobiia</taxon>
        <taxon>Chlorobiales</taxon>
        <taxon>Chlorobiaceae</taxon>
        <taxon>Prosthecochloris</taxon>
    </lineage>
</organism>
<protein>
    <submittedName>
        <fullName evidence="1">Uncharacterized protein</fullName>
    </submittedName>
</protein>
<evidence type="ECO:0000313" key="2">
    <source>
        <dbReference type="Proteomes" id="UP000002725"/>
    </source>
</evidence>